<keyword evidence="1" id="KW-1133">Transmembrane helix</keyword>
<feature type="transmembrane region" description="Helical" evidence="1">
    <location>
        <begin position="12"/>
        <end position="33"/>
    </location>
</feature>
<accession>A0A0F9ZRB1</accession>
<keyword evidence="1" id="KW-0812">Transmembrane</keyword>
<proteinExistence type="predicted"/>
<protein>
    <submittedName>
        <fullName evidence="2">Uncharacterized protein</fullName>
    </submittedName>
</protein>
<gene>
    <name evidence="2" type="ORF">UR38_C0008G0039</name>
</gene>
<feature type="transmembrane region" description="Helical" evidence="1">
    <location>
        <begin position="53"/>
        <end position="75"/>
    </location>
</feature>
<reference evidence="2 3" key="1">
    <citation type="journal article" date="2015" name="Nature">
        <title>rRNA introns, odd ribosomes, and small enigmatic genomes across a large radiation of phyla.</title>
        <authorList>
            <person name="Brown C.T."/>
            <person name="Hug L.A."/>
            <person name="Thomas B.C."/>
            <person name="Sharon I."/>
            <person name="Castelle C.J."/>
            <person name="Singh A."/>
            <person name="Wilkins M.J."/>
            <person name="Williams K.H."/>
            <person name="Banfield J.F."/>
        </authorList>
    </citation>
    <scope>NUCLEOTIDE SEQUENCE [LARGE SCALE GENOMIC DNA]</scope>
</reference>
<comment type="caution">
    <text evidence="2">The sequence shown here is derived from an EMBL/GenBank/DDBJ whole genome shotgun (WGS) entry which is preliminary data.</text>
</comment>
<evidence type="ECO:0000313" key="2">
    <source>
        <dbReference type="EMBL" id="KKP46808.1"/>
    </source>
</evidence>
<name>A0A0F9ZRB1_9BACT</name>
<dbReference type="AlphaFoldDB" id="A0A0F9ZRB1"/>
<evidence type="ECO:0000313" key="3">
    <source>
        <dbReference type="Proteomes" id="UP000033995"/>
    </source>
</evidence>
<dbReference type="EMBL" id="LBOZ01000008">
    <property type="protein sequence ID" value="KKP46808.1"/>
    <property type="molecule type" value="Genomic_DNA"/>
</dbReference>
<sequence>MIIASTLIATAYLVVIIFLMNSNLLITTLVGNYDIDYKFKIFASLFLGMWNSMSGTGFALLIVTAILTGINLSLLGKKLKNLKKQGNLKLAVGGSTLIGIVGSGCGVNRQNALVFLSF</sequence>
<evidence type="ECO:0000256" key="1">
    <source>
        <dbReference type="SAM" id="Phobius"/>
    </source>
</evidence>
<dbReference type="Proteomes" id="UP000033995">
    <property type="component" value="Unassembled WGS sequence"/>
</dbReference>
<organism evidence="2 3">
    <name type="scientific">Candidatus Woesebacteria bacterium GW2011_GWA2_33_28</name>
    <dbReference type="NCBI Taxonomy" id="1618561"/>
    <lineage>
        <taxon>Bacteria</taxon>
        <taxon>Candidatus Woeseibacteriota</taxon>
    </lineage>
</organism>
<keyword evidence="1" id="KW-0472">Membrane</keyword>